<name>A0A1H4W4W1_9MICC</name>
<dbReference type="AlphaFoldDB" id="A0A1H4W4W1"/>
<gene>
    <name evidence="2" type="ORF">SAMN04489745_3418</name>
</gene>
<reference evidence="2 3" key="1">
    <citation type="submission" date="2016-10" db="EMBL/GenBank/DDBJ databases">
        <authorList>
            <person name="de Groot N.N."/>
        </authorList>
    </citation>
    <scope>NUCLEOTIDE SEQUENCE [LARGE SCALE GENOMIC DNA]</scope>
    <source>
        <strain evidence="2 3">DSM 10495</strain>
    </source>
</reference>
<accession>A0A1H4W4W1</accession>
<sequence length="296" mass="33280">MTFYDSPMGFPYISALRVYQPLDAFGAPQRRAIVAQYGDLTERAILSASELRQMRDDVERRELRSTLHRLLRKPNDPYPGSRAELSRAVADPSERGVLLYCPNQTVLRSALAAEELADGSTSESLERIVPVDATERHQERLKTLVDSGLIDSDLLFTRTATWGVPFAWFIFFHEADRQEMINNRDGSIATLRLYTPVTEAISRSRTLIAALSLGAPELDFLDEMTRVVGWLERFHTSSVLELDYGALADRVYPDESPSDVRMGIECLAEGDMTGAAAAYQRLITRWVPLRHLGRAS</sequence>
<evidence type="ECO:0000313" key="3">
    <source>
        <dbReference type="Proteomes" id="UP000182652"/>
    </source>
</evidence>
<dbReference type="Proteomes" id="UP000182652">
    <property type="component" value="Unassembled WGS sequence"/>
</dbReference>
<proteinExistence type="predicted"/>
<dbReference type="Pfam" id="PF26312">
    <property type="entry name" value="DUF8083"/>
    <property type="match status" value="1"/>
</dbReference>
<keyword evidence="3" id="KW-1185">Reference proteome</keyword>
<organism evidence="2 3">
    <name type="scientific">Arthrobacter woluwensis</name>
    <dbReference type="NCBI Taxonomy" id="156980"/>
    <lineage>
        <taxon>Bacteria</taxon>
        <taxon>Bacillati</taxon>
        <taxon>Actinomycetota</taxon>
        <taxon>Actinomycetes</taxon>
        <taxon>Micrococcales</taxon>
        <taxon>Micrococcaceae</taxon>
        <taxon>Arthrobacter</taxon>
    </lineage>
</organism>
<dbReference type="InterPro" id="IPR058396">
    <property type="entry name" value="DUF8083"/>
</dbReference>
<dbReference type="RefSeq" id="WP_066217262.1">
    <property type="nucleotide sequence ID" value="NZ_FNSN01000004.1"/>
</dbReference>
<dbReference type="STRING" id="156980.SAMN04489745_3418"/>
<feature type="domain" description="DUF8083" evidence="1">
    <location>
        <begin position="12"/>
        <end position="292"/>
    </location>
</feature>
<dbReference type="EMBL" id="FNSN01000004">
    <property type="protein sequence ID" value="SEC88386.1"/>
    <property type="molecule type" value="Genomic_DNA"/>
</dbReference>
<evidence type="ECO:0000313" key="2">
    <source>
        <dbReference type="EMBL" id="SEC88386.1"/>
    </source>
</evidence>
<protein>
    <recommendedName>
        <fullName evidence="1">DUF8083 domain-containing protein</fullName>
    </recommendedName>
</protein>
<evidence type="ECO:0000259" key="1">
    <source>
        <dbReference type="Pfam" id="PF26312"/>
    </source>
</evidence>